<dbReference type="eggNOG" id="KOG2267">
    <property type="taxonomic scope" value="Eukaryota"/>
</dbReference>
<feature type="region of interest" description="Disordered" evidence="8">
    <location>
        <begin position="201"/>
        <end position="275"/>
    </location>
</feature>
<evidence type="ECO:0000313" key="11">
    <source>
        <dbReference type="Proteomes" id="UP000002630"/>
    </source>
</evidence>
<evidence type="ECO:0000256" key="4">
    <source>
        <dbReference type="ARBA" id="ARBA00022705"/>
    </source>
</evidence>
<keyword evidence="3" id="KW-0639">Primosome</keyword>
<dbReference type="InterPro" id="IPR007238">
    <property type="entry name" value="DNA_primase_lsu_euk/arc"/>
</dbReference>
<evidence type="ECO:0000313" key="10">
    <source>
        <dbReference type="EMBL" id="CBJ31626.1"/>
    </source>
</evidence>
<evidence type="ECO:0000256" key="1">
    <source>
        <dbReference type="ARBA" id="ARBA00001966"/>
    </source>
</evidence>
<gene>
    <name evidence="10" type="ORF">Esi_0269_0016</name>
</gene>
<dbReference type="GO" id="GO:0006269">
    <property type="term" value="P:DNA replication, synthesis of primer"/>
    <property type="evidence" value="ECO:0007669"/>
    <property type="project" value="UniProtKB-KW"/>
</dbReference>
<evidence type="ECO:0000256" key="3">
    <source>
        <dbReference type="ARBA" id="ARBA00022515"/>
    </source>
</evidence>
<evidence type="ECO:0000256" key="6">
    <source>
        <dbReference type="ARBA" id="ARBA00023004"/>
    </source>
</evidence>
<dbReference type="PANTHER" id="PTHR10537:SF3">
    <property type="entry name" value="DNA PRIMASE LARGE SUBUNIT"/>
    <property type="match status" value="1"/>
</dbReference>
<dbReference type="EMBL" id="FN648452">
    <property type="protein sequence ID" value="CBJ31626.1"/>
    <property type="molecule type" value="Genomic_DNA"/>
</dbReference>
<evidence type="ECO:0000256" key="8">
    <source>
        <dbReference type="SAM" id="MobiDB-lite"/>
    </source>
</evidence>
<keyword evidence="6" id="KW-0408">Iron</keyword>
<evidence type="ECO:0000256" key="7">
    <source>
        <dbReference type="ARBA" id="ARBA00023014"/>
    </source>
</evidence>
<dbReference type="Proteomes" id="UP000002630">
    <property type="component" value="Linkage Group LG13"/>
</dbReference>
<dbReference type="STRING" id="2880.D7FU99"/>
<name>D7FU99_ECTSI</name>
<organism evidence="10 11">
    <name type="scientific">Ectocarpus siliculosus</name>
    <name type="common">Brown alga</name>
    <name type="synonym">Conferva siliculosa</name>
    <dbReference type="NCBI Taxonomy" id="2880"/>
    <lineage>
        <taxon>Eukaryota</taxon>
        <taxon>Sar</taxon>
        <taxon>Stramenopiles</taxon>
        <taxon>Ochrophyta</taxon>
        <taxon>PX clade</taxon>
        <taxon>Phaeophyceae</taxon>
        <taxon>Ectocarpales</taxon>
        <taxon>Ectocarpaceae</taxon>
        <taxon>Ectocarpus</taxon>
    </lineage>
</organism>
<dbReference type="EMBL" id="FN649738">
    <property type="protein sequence ID" value="CBJ31626.1"/>
    <property type="molecule type" value="Genomic_DNA"/>
</dbReference>
<keyword evidence="11" id="KW-1185">Reference proteome</keyword>
<dbReference type="InterPro" id="IPR058560">
    <property type="entry name" value="DNA_primase_C"/>
</dbReference>
<feature type="compositionally biased region" description="Basic and acidic residues" evidence="8">
    <location>
        <begin position="251"/>
        <end position="262"/>
    </location>
</feature>
<keyword evidence="7" id="KW-0411">Iron-sulfur</keyword>
<dbReference type="Pfam" id="PF04104">
    <property type="entry name" value="DNA_primase_lrg"/>
    <property type="match status" value="1"/>
</dbReference>
<dbReference type="PANTHER" id="PTHR10537">
    <property type="entry name" value="DNA PRIMASE LARGE SUBUNIT"/>
    <property type="match status" value="1"/>
</dbReference>
<feature type="domain" description="DNA primase large subunit C-terminal" evidence="9">
    <location>
        <begin position="408"/>
        <end position="472"/>
    </location>
</feature>
<dbReference type="Gene3D" id="1.20.930.80">
    <property type="match status" value="2"/>
</dbReference>
<dbReference type="Pfam" id="PF26466">
    <property type="entry name" value="DNA_primase_lrg_N"/>
    <property type="match status" value="2"/>
</dbReference>
<feature type="compositionally biased region" description="Basic and acidic residues" evidence="8">
    <location>
        <begin position="204"/>
        <end position="221"/>
    </location>
</feature>
<dbReference type="InParanoid" id="D7FU99"/>
<feature type="compositionally biased region" description="Gly residues" evidence="8">
    <location>
        <begin position="229"/>
        <end position="246"/>
    </location>
</feature>
<keyword evidence="2" id="KW-0004">4Fe-4S</keyword>
<sequence length="481" mass="52717">METCKPPGLYVDPPDFDIELEEFGTLPMRRLEAVRLLREGQTTPAQVPEASPAQKALTADARLLLLHGHGDRPSEAKNQRADLASHFILKLACCGATGGGVQPGTEASKRDDSSGRCEEVDRRSSRREWFVRAERDLFEARLHWHLQQNEGGGSKEGIAGRCNGGASSADLGARASIADRLEALRIFYNLEWLQPVGPAAPDCSRMEKQRESGHEGSHAREGVCTSSYGGKGCGGGGGSGSGGGGAGRRRRDGDDPFREHSRSYSPGACSRGDASHVTLERQLPPSSERKKLPESVAFKGGSDIGYLSCPFEKVLPLVRSRRVLLRDGKALLSPDQLPEAVVQHFEGRLREGLAIAERGLPGVEADVRVAEVLRQVRSAVDSLVSGGGRRGLDADNRSMAIITRKNIDQLAEKHFPLCMRRTLRILRREHHLKYQARLQLISFLRNAGMEVDEILGLWREEFPKGMPADEYARKRNQLSAL</sequence>
<dbReference type="GO" id="GO:0046872">
    <property type="term" value="F:metal ion binding"/>
    <property type="evidence" value="ECO:0007669"/>
    <property type="project" value="UniProtKB-KW"/>
</dbReference>
<dbReference type="GO" id="GO:0006270">
    <property type="term" value="P:DNA replication initiation"/>
    <property type="evidence" value="ECO:0007669"/>
    <property type="project" value="TreeGrafter"/>
</dbReference>
<proteinExistence type="predicted"/>
<evidence type="ECO:0000259" key="9">
    <source>
        <dbReference type="Pfam" id="PF04104"/>
    </source>
</evidence>
<evidence type="ECO:0000256" key="5">
    <source>
        <dbReference type="ARBA" id="ARBA00022723"/>
    </source>
</evidence>
<dbReference type="GO" id="GO:0005658">
    <property type="term" value="C:alpha DNA polymerase:primase complex"/>
    <property type="evidence" value="ECO:0007669"/>
    <property type="project" value="TreeGrafter"/>
</dbReference>
<dbReference type="OrthoDB" id="421393at2759"/>
<dbReference type="AlphaFoldDB" id="D7FU99"/>
<keyword evidence="4" id="KW-0235">DNA replication</keyword>
<protein>
    <submittedName>
        <fullName evidence="10">Similar to DNA primase large subunit, partial</fullName>
    </submittedName>
</protein>
<evidence type="ECO:0000256" key="2">
    <source>
        <dbReference type="ARBA" id="ARBA00022485"/>
    </source>
</evidence>
<reference evidence="10 11" key="1">
    <citation type="journal article" date="2010" name="Nature">
        <title>The Ectocarpus genome and the independent evolution of multicellularity in brown algae.</title>
        <authorList>
            <person name="Cock J.M."/>
            <person name="Sterck L."/>
            <person name="Rouze P."/>
            <person name="Scornet D."/>
            <person name="Allen A.E."/>
            <person name="Amoutzias G."/>
            <person name="Anthouard V."/>
            <person name="Artiguenave F."/>
            <person name="Aury J.M."/>
            <person name="Badger J.H."/>
            <person name="Beszteri B."/>
            <person name="Billiau K."/>
            <person name="Bonnet E."/>
            <person name="Bothwell J.H."/>
            <person name="Bowler C."/>
            <person name="Boyen C."/>
            <person name="Brownlee C."/>
            <person name="Carrano C.J."/>
            <person name="Charrier B."/>
            <person name="Cho G.Y."/>
            <person name="Coelho S.M."/>
            <person name="Collen J."/>
            <person name="Corre E."/>
            <person name="Da Silva C."/>
            <person name="Delage L."/>
            <person name="Delaroque N."/>
            <person name="Dittami S.M."/>
            <person name="Doulbeau S."/>
            <person name="Elias M."/>
            <person name="Farnham G."/>
            <person name="Gachon C.M."/>
            <person name="Gschloessl B."/>
            <person name="Heesch S."/>
            <person name="Jabbari K."/>
            <person name="Jubin C."/>
            <person name="Kawai H."/>
            <person name="Kimura K."/>
            <person name="Kloareg B."/>
            <person name="Kupper F.C."/>
            <person name="Lang D."/>
            <person name="Le Bail A."/>
            <person name="Leblanc C."/>
            <person name="Lerouge P."/>
            <person name="Lohr M."/>
            <person name="Lopez P.J."/>
            <person name="Martens C."/>
            <person name="Maumus F."/>
            <person name="Michel G."/>
            <person name="Miranda-Saavedra D."/>
            <person name="Morales J."/>
            <person name="Moreau H."/>
            <person name="Motomura T."/>
            <person name="Nagasato C."/>
            <person name="Napoli C.A."/>
            <person name="Nelson D.R."/>
            <person name="Nyvall-Collen P."/>
            <person name="Peters A.F."/>
            <person name="Pommier C."/>
            <person name="Potin P."/>
            <person name="Poulain J."/>
            <person name="Quesneville H."/>
            <person name="Read B."/>
            <person name="Rensing S.A."/>
            <person name="Ritter A."/>
            <person name="Rousvoal S."/>
            <person name="Samanta M."/>
            <person name="Samson G."/>
            <person name="Schroeder D.C."/>
            <person name="Segurens B."/>
            <person name="Strittmatter M."/>
            <person name="Tonon T."/>
            <person name="Tregear J.W."/>
            <person name="Valentin K."/>
            <person name="von Dassow P."/>
            <person name="Yamagishi T."/>
            <person name="Van de Peer Y."/>
            <person name="Wincker P."/>
        </authorList>
    </citation>
    <scope>NUCLEOTIDE SEQUENCE [LARGE SCALE GENOMIC DNA]</scope>
    <source>
        <strain evidence="11">Ec32 / CCAP1310/4</strain>
    </source>
</reference>
<accession>D7FU99</accession>
<dbReference type="GO" id="GO:0051539">
    <property type="term" value="F:4 iron, 4 sulfur cluster binding"/>
    <property type="evidence" value="ECO:0007669"/>
    <property type="project" value="UniProtKB-KW"/>
</dbReference>
<comment type="cofactor">
    <cofactor evidence="1">
        <name>[4Fe-4S] cluster</name>
        <dbReference type="ChEBI" id="CHEBI:49883"/>
    </cofactor>
</comment>
<keyword evidence="5" id="KW-0479">Metal-binding</keyword>